<evidence type="ECO:0000256" key="1">
    <source>
        <dbReference type="ARBA" id="ARBA00004141"/>
    </source>
</evidence>
<evidence type="ECO:0000256" key="7">
    <source>
        <dbReference type="ARBA" id="ARBA00023136"/>
    </source>
</evidence>
<keyword evidence="6 9" id="KW-1133">Transmembrane helix</keyword>
<dbReference type="GO" id="GO:0008324">
    <property type="term" value="F:monoatomic cation transmembrane transporter activity"/>
    <property type="evidence" value="ECO:0007669"/>
    <property type="project" value="InterPro"/>
</dbReference>
<comment type="subcellular location">
    <subcellularLocation>
        <location evidence="1">Membrane</location>
        <topology evidence="1">Multi-pass membrane protein</topology>
    </subcellularLocation>
</comment>
<feature type="domain" description="CBS" evidence="10">
    <location>
        <begin position="86"/>
        <end position="142"/>
    </location>
</feature>
<dbReference type="SUPFAM" id="SSF161093">
    <property type="entry name" value="MgtE membrane domain-like"/>
    <property type="match status" value="1"/>
</dbReference>
<feature type="domain" description="CBS" evidence="10">
    <location>
        <begin position="23"/>
        <end position="85"/>
    </location>
</feature>
<dbReference type="KEGG" id="lamb:KBB96_16780"/>
<dbReference type="InterPro" id="IPR006667">
    <property type="entry name" value="SLC41_membr_dom"/>
</dbReference>
<dbReference type="Gene3D" id="3.10.580.10">
    <property type="entry name" value="CBS-domain"/>
    <property type="match status" value="1"/>
</dbReference>
<feature type="transmembrane region" description="Helical" evidence="9">
    <location>
        <begin position="275"/>
        <end position="300"/>
    </location>
</feature>
<dbReference type="InterPro" id="IPR000644">
    <property type="entry name" value="CBS_dom"/>
</dbReference>
<feature type="transmembrane region" description="Helical" evidence="9">
    <location>
        <begin position="242"/>
        <end position="263"/>
    </location>
</feature>
<keyword evidence="4 9" id="KW-0812">Transmembrane</keyword>
<dbReference type="Pfam" id="PF00571">
    <property type="entry name" value="CBS"/>
    <property type="match status" value="2"/>
</dbReference>
<dbReference type="PANTHER" id="PTHR41394:SF5">
    <property type="entry name" value="SLC41A_MGTE INTEGRAL MEMBRANE DOMAIN-CONTAINING PROTEIN"/>
    <property type="match status" value="1"/>
</dbReference>
<dbReference type="EMBL" id="CP073100">
    <property type="protein sequence ID" value="QUE50506.1"/>
    <property type="molecule type" value="Genomic_DNA"/>
</dbReference>
<accession>A0A975IYL1</accession>
<dbReference type="SUPFAM" id="SSF54631">
    <property type="entry name" value="CBS-domain pair"/>
    <property type="match status" value="1"/>
</dbReference>
<evidence type="ECO:0000256" key="9">
    <source>
        <dbReference type="SAM" id="Phobius"/>
    </source>
</evidence>
<dbReference type="Pfam" id="PF01769">
    <property type="entry name" value="MgtE"/>
    <property type="match status" value="1"/>
</dbReference>
<evidence type="ECO:0000256" key="8">
    <source>
        <dbReference type="PROSITE-ProRule" id="PRU00703"/>
    </source>
</evidence>
<proteinExistence type="inferred from homology"/>
<dbReference type="RefSeq" id="WP_211630646.1">
    <property type="nucleotide sequence ID" value="NZ_CP073100.1"/>
</dbReference>
<name>A0A975IYL1_9BACT</name>
<evidence type="ECO:0000256" key="4">
    <source>
        <dbReference type="ARBA" id="ARBA00022692"/>
    </source>
</evidence>
<organism evidence="11 12">
    <name type="scientific">Luteolibacter ambystomatis</name>
    <dbReference type="NCBI Taxonomy" id="2824561"/>
    <lineage>
        <taxon>Bacteria</taxon>
        <taxon>Pseudomonadati</taxon>
        <taxon>Verrucomicrobiota</taxon>
        <taxon>Verrucomicrobiia</taxon>
        <taxon>Verrucomicrobiales</taxon>
        <taxon>Verrucomicrobiaceae</taxon>
        <taxon>Luteolibacter</taxon>
    </lineage>
</organism>
<reference evidence="11" key="1">
    <citation type="submission" date="2021-04" db="EMBL/GenBank/DDBJ databases">
        <title>Luteolibacter sp. 32A isolated from the skin of an Anderson's salamander (Ambystoma andersonii).</title>
        <authorList>
            <person name="Spergser J."/>
            <person name="Busse H.-J."/>
        </authorList>
    </citation>
    <scope>NUCLEOTIDE SEQUENCE</scope>
    <source>
        <strain evidence="11">32A</strain>
    </source>
</reference>
<feature type="transmembrane region" description="Helical" evidence="9">
    <location>
        <begin position="312"/>
        <end position="335"/>
    </location>
</feature>
<feature type="transmembrane region" description="Helical" evidence="9">
    <location>
        <begin position="170"/>
        <end position="188"/>
    </location>
</feature>
<dbReference type="Proteomes" id="UP000676169">
    <property type="component" value="Chromosome"/>
</dbReference>
<comment type="similarity">
    <text evidence="2">Belongs to the SLC41A transporter family.</text>
</comment>
<dbReference type="PANTHER" id="PTHR41394">
    <property type="entry name" value="MAGNESIUM TRANSPORTER MGTE"/>
    <property type="match status" value="1"/>
</dbReference>
<dbReference type="AlphaFoldDB" id="A0A975IYL1"/>
<evidence type="ECO:0000313" key="11">
    <source>
        <dbReference type="EMBL" id="QUE50506.1"/>
    </source>
</evidence>
<dbReference type="PROSITE" id="PS51371">
    <property type="entry name" value="CBS"/>
    <property type="match status" value="2"/>
</dbReference>
<evidence type="ECO:0000313" key="12">
    <source>
        <dbReference type="Proteomes" id="UP000676169"/>
    </source>
</evidence>
<dbReference type="Gene3D" id="1.10.357.20">
    <property type="entry name" value="SLC41 divalent cation transporters, integral membrane domain"/>
    <property type="match status" value="1"/>
</dbReference>
<sequence length="340" mass="36036">MSEEAVASPLAPKARATTVGELMSPPVGIFRRDMTVAETIESLREMTRAAFITYGYVTDEDGRLEGVVVMRDLLLASPETKLGDIMLKDVFSLRESTPMPDALKVALSKHYPVYPVCDDQGRLKGLVRGDTLFAEQVVEISAQAGSMVGVEKEERLATPLPRSLKLRHPWLQINLLTAFLAAAVVGCFEDTINHFVILAVFLPVMAGQSGNTGCQALAMSLRGMTLGDVKGKERRLIIKEGILGFANGLLVGITAGIGMFIYASMQKNAHPLLMGAIVMAAMTASCVISGLSGALIPLTLKRLGADPATASSIFLTTATDIASMGIFLSLAKALVPVGGG</sequence>
<keyword evidence="5" id="KW-0460">Magnesium</keyword>
<keyword evidence="12" id="KW-1185">Reference proteome</keyword>
<keyword evidence="7 9" id="KW-0472">Membrane</keyword>
<dbReference type="InterPro" id="IPR036739">
    <property type="entry name" value="SLC41_membr_dom_sf"/>
</dbReference>
<evidence type="ECO:0000256" key="6">
    <source>
        <dbReference type="ARBA" id="ARBA00022989"/>
    </source>
</evidence>
<dbReference type="GO" id="GO:0016020">
    <property type="term" value="C:membrane"/>
    <property type="evidence" value="ECO:0007669"/>
    <property type="project" value="UniProtKB-SubCell"/>
</dbReference>
<keyword evidence="8" id="KW-0129">CBS domain</keyword>
<evidence type="ECO:0000259" key="10">
    <source>
        <dbReference type="PROSITE" id="PS51371"/>
    </source>
</evidence>
<evidence type="ECO:0000256" key="3">
    <source>
        <dbReference type="ARBA" id="ARBA00022448"/>
    </source>
</evidence>
<protein>
    <submittedName>
        <fullName evidence="11">Magnesium transporter</fullName>
    </submittedName>
</protein>
<dbReference type="InterPro" id="IPR046342">
    <property type="entry name" value="CBS_dom_sf"/>
</dbReference>
<keyword evidence="3" id="KW-0813">Transport</keyword>
<gene>
    <name evidence="11" type="ORF">KBB96_16780</name>
</gene>
<evidence type="ECO:0000256" key="2">
    <source>
        <dbReference type="ARBA" id="ARBA00009749"/>
    </source>
</evidence>
<evidence type="ECO:0000256" key="5">
    <source>
        <dbReference type="ARBA" id="ARBA00022842"/>
    </source>
</evidence>